<dbReference type="InterPro" id="IPR011990">
    <property type="entry name" value="TPR-like_helical_dom_sf"/>
</dbReference>
<evidence type="ECO:0000313" key="2">
    <source>
        <dbReference type="EMBL" id="KAG0319660.1"/>
    </source>
</evidence>
<reference evidence="2" key="1">
    <citation type="journal article" date="2020" name="Fungal Divers.">
        <title>Resolving the Mortierellaceae phylogeny through synthesis of multi-gene phylogenetics and phylogenomics.</title>
        <authorList>
            <person name="Vandepol N."/>
            <person name="Liber J."/>
            <person name="Desiro A."/>
            <person name="Na H."/>
            <person name="Kennedy M."/>
            <person name="Barry K."/>
            <person name="Grigoriev I.V."/>
            <person name="Miller A.N."/>
            <person name="O'Donnell K."/>
            <person name="Stajich J.E."/>
            <person name="Bonito G."/>
        </authorList>
    </citation>
    <scope>NUCLEOTIDE SEQUENCE</scope>
    <source>
        <strain evidence="2">NVP60</strain>
    </source>
</reference>
<dbReference type="Gene3D" id="1.25.40.10">
    <property type="entry name" value="Tetratricopeptide repeat domain"/>
    <property type="match status" value="2"/>
</dbReference>
<dbReference type="Proteomes" id="UP000823405">
    <property type="component" value="Unassembled WGS sequence"/>
</dbReference>
<dbReference type="InterPro" id="IPR006597">
    <property type="entry name" value="Sel1-like"/>
</dbReference>
<proteinExistence type="inferred from homology"/>
<accession>A0A9P6RGA7</accession>
<dbReference type="EMBL" id="JAAAIN010000136">
    <property type="protein sequence ID" value="KAG0319660.1"/>
    <property type="molecule type" value="Genomic_DNA"/>
</dbReference>
<keyword evidence="3" id="KW-1185">Reference proteome</keyword>
<sequence>MIQERAHVAQSSETIVKETLDSILPRPPYSTSTSFTSTDVDLGETILKAESGDAAAQIHLGDIYCDPENGIEQDYSLAMEWYKKAAAQDNTTAQYKLGYLYEKGFGVPQDDVQAFEWYLKSAEQGNVTAQFRVGTCYRGCHSSAVEKNCKASLEWFVKAAEQGMVEAEFMAGAIYMNDEHVDKDIDKAFSWLLKAAEKGFLEAMNMVGRMYLDGEGVLKDETKASEWFLQAAERGFANAQCSIARLYMEGTGVAQDSKRALEWFRKSAEQGDVVAQLQLGLMLCSTKGDVKQDFEEARKWFEIAGREGKQAHGLMFLGLVYHRGFEEAAEDHERARELYLLALEVQPDFEEAKGHLKDVEELIEQDRRAAARKEMGFVEAWISDVTSVYNELKKLW</sequence>
<gene>
    <name evidence="2" type="ORF">BGZ97_001712</name>
</gene>
<dbReference type="OrthoDB" id="2384430at2759"/>
<comment type="similarity">
    <text evidence="1">Belongs to the sel-1 family.</text>
</comment>
<dbReference type="InterPro" id="IPR050767">
    <property type="entry name" value="Sel1_AlgK"/>
</dbReference>
<organism evidence="2 3">
    <name type="scientific">Linnemannia gamsii</name>
    <dbReference type="NCBI Taxonomy" id="64522"/>
    <lineage>
        <taxon>Eukaryota</taxon>
        <taxon>Fungi</taxon>
        <taxon>Fungi incertae sedis</taxon>
        <taxon>Mucoromycota</taxon>
        <taxon>Mortierellomycotina</taxon>
        <taxon>Mortierellomycetes</taxon>
        <taxon>Mortierellales</taxon>
        <taxon>Mortierellaceae</taxon>
        <taxon>Linnemannia</taxon>
    </lineage>
</organism>
<dbReference type="AlphaFoldDB" id="A0A9P6RGA7"/>
<dbReference type="Pfam" id="PF08238">
    <property type="entry name" value="Sel1"/>
    <property type="match status" value="8"/>
</dbReference>
<evidence type="ECO:0000256" key="1">
    <source>
        <dbReference type="ARBA" id="ARBA00038101"/>
    </source>
</evidence>
<dbReference type="SUPFAM" id="SSF81901">
    <property type="entry name" value="HCP-like"/>
    <property type="match status" value="3"/>
</dbReference>
<protein>
    <recommendedName>
        <fullName evidence="4">HCP-like protein</fullName>
    </recommendedName>
</protein>
<name>A0A9P6RGA7_9FUNG</name>
<evidence type="ECO:0008006" key="4">
    <source>
        <dbReference type="Google" id="ProtNLM"/>
    </source>
</evidence>
<dbReference type="PANTHER" id="PTHR11102">
    <property type="entry name" value="SEL-1-LIKE PROTEIN"/>
    <property type="match status" value="1"/>
</dbReference>
<dbReference type="PANTHER" id="PTHR11102:SF160">
    <property type="entry name" value="ERAD-ASSOCIATED E3 UBIQUITIN-PROTEIN LIGASE COMPONENT HRD3"/>
    <property type="match status" value="1"/>
</dbReference>
<comment type="caution">
    <text evidence="2">The sequence shown here is derived from an EMBL/GenBank/DDBJ whole genome shotgun (WGS) entry which is preliminary data.</text>
</comment>
<dbReference type="SMART" id="SM00671">
    <property type="entry name" value="SEL1"/>
    <property type="match status" value="8"/>
</dbReference>
<evidence type="ECO:0000313" key="3">
    <source>
        <dbReference type="Proteomes" id="UP000823405"/>
    </source>
</evidence>